<reference evidence="2 3" key="1">
    <citation type="journal article" date="2021" name="Elife">
        <title>Chloroplast acquisition without the gene transfer in kleptoplastic sea slugs, Plakobranchus ocellatus.</title>
        <authorList>
            <person name="Maeda T."/>
            <person name="Takahashi S."/>
            <person name="Yoshida T."/>
            <person name="Shimamura S."/>
            <person name="Takaki Y."/>
            <person name="Nagai Y."/>
            <person name="Toyoda A."/>
            <person name="Suzuki Y."/>
            <person name="Arimoto A."/>
            <person name="Ishii H."/>
            <person name="Satoh N."/>
            <person name="Nishiyama T."/>
            <person name="Hasebe M."/>
            <person name="Maruyama T."/>
            <person name="Minagawa J."/>
            <person name="Obokata J."/>
            <person name="Shigenobu S."/>
        </authorList>
    </citation>
    <scope>NUCLEOTIDE SEQUENCE [LARGE SCALE GENOMIC DNA]</scope>
</reference>
<accession>A0AAV4B9I9</accession>
<feature type="region of interest" description="Disordered" evidence="1">
    <location>
        <begin position="76"/>
        <end position="106"/>
    </location>
</feature>
<name>A0AAV4B9I9_9GAST</name>
<sequence length="106" mass="11614">MRDANIITLYKNKGDRSDCNNCRGISLLGIVGKTFARVILNPLQPLAEPVNPEAQFGFRADRSTIDMIFSVGQLQGARDGQQGRVGHTHADSWLSPQAPEDDHIPS</sequence>
<comment type="caution">
    <text evidence="2">The sequence shown here is derived from an EMBL/GenBank/DDBJ whole genome shotgun (WGS) entry which is preliminary data.</text>
</comment>
<dbReference type="AlphaFoldDB" id="A0AAV4B9I9"/>
<dbReference type="PANTHER" id="PTHR19446">
    <property type="entry name" value="REVERSE TRANSCRIPTASES"/>
    <property type="match status" value="1"/>
</dbReference>
<evidence type="ECO:0000313" key="2">
    <source>
        <dbReference type="EMBL" id="GFO17245.1"/>
    </source>
</evidence>
<gene>
    <name evidence="2" type="ORF">PoB_004375000</name>
</gene>
<evidence type="ECO:0008006" key="4">
    <source>
        <dbReference type="Google" id="ProtNLM"/>
    </source>
</evidence>
<evidence type="ECO:0000256" key="1">
    <source>
        <dbReference type="SAM" id="MobiDB-lite"/>
    </source>
</evidence>
<dbReference type="Proteomes" id="UP000735302">
    <property type="component" value="Unassembled WGS sequence"/>
</dbReference>
<keyword evidence="3" id="KW-1185">Reference proteome</keyword>
<protein>
    <recommendedName>
        <fullName evidence="4">Reverse transcriptase domain-containing protein</fullName>
    </recommendedName>
</protein>
<dbReference type="EMBL" id="BLXT01004769">
    <property type="protein sequence ID" value="GFO17245.1"/>
    <property type="molecule type" value="Genomic_DNA"/>
</dbReference>
<evidence type="ECO:0000313" key="3">
    <source>
        <dbReference type="Proteomes" id="UP000735302"/>
    </source>
</evidence>
<proteinExistence type="predicted"/>
<organism evidence="2 3">
    <name type="scientific">Plakobranchus ocellatus</name>
    <dbReference type="NCBI Taxonomy" id="259542"/>
    <lineage>
        <taxon>Eukaryota</taxon>
        <taxon>Metazoa</taxon>
        <taxon>Spiralia</taxon>
        <taxon>Lophotrochozoa</taxon>
        <taxon>Mollusca</taxon>
        <taxon>Gastropoda</taxon>
        <taxon>Heterobranchia</taxon>
        <taxon>Euthyneura</taxon>
        <taxon>Panpulmonata</taxon>
        <taxon>Sacoglossa</taxon>
        <taxon>Placobranchoidea</taxon>
        <taxon>Plakobranchidae</taxon>
        <taxon>Plakobranchus</taxon>
    </lineage>
</organism>